<comment type="caution">
    <text evidence="1">The sequence shown here is derived from an EMBL/GenBank/DDBJ whole genome shotgun (WGS) entry which is preliminary data.</text>
</comment>
<name>A0A7C1FHT7_9CHLR</name>
<organism evidence="1">
    <name type="scientific">Caldilinea aerophila</name>
    <dbReference type="NCBI Taxonomy" id="133453"/>
    <lineage>
        <taxon>Bacteria</taxon>
        <taxon>Bacillati</taxon>
        <taxon>Chloroflexota</taxon>
        <taxon>Caldilineae</taxon>
        <taxon>Caldilineales</taxon>
        <taxon>Caldilineaceae</taxon>
        <taxon>Caldilinea</taxon>
    </lineage>
</organism>
<dbReference type="AlphaFoldDB" id="A0A7C1FHT7"/>
<reference evidence="1" key="1">
    <citation type="journal article" date="2020" name="mSystems">
        <title>Genome- and Community-Level Interaction Insights into Carbon Utilization and Element Cycling Functions of Hydrothermarchaeota in Hydrothermal Sediment.</title>
        <authorList>
            <person name="Zhou Z."/>
            <person name="Liu Y."/>
            <person name="Xu W."/>
            <person name="Pan J."/>
            <person name="Luo Z.H."/>
            <person name="Li M."/>
        </authorList>
    </citation>
    <scope>NUCLEOTIDE SEQUENCE [LARGE SCALE GENOMIC DNA]</scope>
    <source>
        <strain evidence="1">SpSt-289</strain>
    </source>
</reference>
<gene>
    <name evidence="1" type="ORF">ENQ20_17665</name>
</gene>
<sequence>MITEVKPLAEINQQAIHLLYQELGVINAVRFLKQFTVGFGDYTKERAVLFGSKTLDQIVNEIEQMRKPS</sequence>
<evidence type="ECO:0000313" key="1">
    <source>
        <dbReference type="EMBL" id="HDX33292.1"/>
    </source>
</evidence>
<accession>A0A7C1FHT7</accession>
<proteinExistence type="predicted"/>
<dbReference type="EMBL" id="DSMG01000184">
    <property type="protein sequence ID" value="HDX33292.1"/>
    <property type="molecule type" value="Genomic_DNA"/>
</dbReference>
<protein>
    <submittedName>
        <fullName evidence="1">Uncharacterized protein</fullName>
    </submittedName>
</protein>